<dbReference type="OrthoDB" id="9767928at2"/>
<dbReference type="SUPFAM" id="SSF51905">
    <property type="entry name" value="FAD/NAD(P)-binding domain"/>
    <property type="match status" value="2"/>
</dbReference>
<evidence type="ECO:0000313" key="6">
    <source>
        <dbReference type="EMBL" id="TDN87473.1"/>
    </source>
</evidence>
<proteinExistence type="predicted"/>
<evidence type="ECO:0000256" key="3">
    <source>
        <dbReference type="ARBA" id="ARBA00022827"/>
    </source>
</evidence>
<gene>
    <name evidence="6" type="ORF">EV677_2994</name>
</gene>
<keyword evidence="7" id="KW-1185">Reference proteome</keyword>
<dbReference type="InterPro" id="IPR051169">
    <property type="entry name" value="NADH-Q_oxidoreductase"/>
</dbReference>
<evidence type="ECO:0000259" key="5">
    <source>
        <dbReference type="Pfam" id="PF07992"/>
    </source>
</evidence>
<dbReference type="PANTHER" id="PTHR42913:SF9">
    <property type="entry name" value="SLR1591 PROTEIN"/>
    <property type="match status" value="1"/>
</dbReference>
<comment type="caution">
    <text evidence="6">The sequence shown here is derived from an EMBL/GenBank/DDBJ whole genome shotgun (WGS) entry which is preliminary data.</text>
</comment>
<dbReference type="RefSeq" id="WP_112992669.1">
    <property type="nucleotide sequence ID" value="NZ_PTLZ01000003.1"/>
</dbReference>
<dbReference type="AlphaFoldDB" id="A0A4R6FZN0"/>
<dbReference type="InterPro" id="IPR023753">
    <property type="entry name" value="FAD/NAD-binding_dom"/>
</dbReference>
<evidence type="ECO:0000256" key="2">
    <source>
        <dbReference type="ARBA" id="ARBA00022630"/>
    </source>
</evidence>
<keyword evidence="2" id="KW-0285">Flavoprotein</keyword>
<dbReference type="Gene3D" id="3.50.50.100">
    <property type="match status" value="1"/>
</dbReference>
<dbReference type="GO" id="GO:0003955">
    <property type="term" value="F:NAD(P)H dehydrogenase (quinone) activity"/>
    <property type="evidence" value="ECO:0007669"/>
    <property type="project" value="TreeGrafter"/>
</dbReference>
<dbReference type="InterPro" id="IPR017584">
    <property type="entry name" value="Pyridine_nucleo_diS_OxRdtase_N"/>
</dbReference>
<dbReference type="EMBL" id="SNWF01000010">
    <property type="protein sequence ID" value="TDN87473.1"/>
    <property type="molecule type" value="Genomic_DNA"/>
</dbReference>
<comment type="cofactor">
    <cofactor evidence="1">
        <name>FAD</name>
        <dbReference type="ChEBI" id="CHEBI:57692"/>
    </cofactor>
</comment>
<evidence type="ECO:0000256" key="1">
    <source>
        <dbReference type="ARBA" id="ARBA00001974"/>
    </source>
</evidence>
<evidence type="ECO:0000313" key="7">
    <source>
        <dbReference type="Proteomes" id="UP000294737"/>
    </source>
</evidence>
<dbReference type="InterPro" id="IPR036188">
    <property type="entry name" value="FAD/NAD-bd_sf"/>
</dbReference>
<evidence type="ECO:0000256" key="4">
    <source>
        <dbReference type="ARBA" id="ARBA00023002"/>
    </source>
</evidence>
<dbReference type="PRINTS" id="PR00368">
    <property type="entry name" value="FADPNR"/>
</dbReference>
<dbReference type="Pfam" id="PF07992">
    <property type="entry name" value="Pyr_redox_2"/>
    <property type="match status" value="1"/>
</dbReference>
<name>A0A4R6FZN0_9BURK</name>
<dbReference type="NCBIfam" id="TIGR03169">
    <property type="entry name" value="Nterm_to_SelD"/>
    <property type="match status" value="1"/>
</dbReference>
<keyword evidence="4" id="KW-0560">Oxidoreductase</keyword>
<dbReference type="GO" id="GO:0019646">
    <property type="term" value="P:aerobic electron transport chain"/>
    <property type="evidence" value="ECO:0007669"/>
    <property type="project" value="TreeGrafter"/>
</dbReference>
<feature type="domain" description="FAD/NAD(P)-binding" evidence="5">
    <location>
        <begin position="3"/>
        <end position="286"/>
    </location>
</feature>
<organism evidence="6 7">
    <name type="scientific">Herminiimonas fonticola</name>
    <dbReference type="NCBI Taxonomy" id="303380"/>
    <lineage>
        <taxon>Bacteria</taxon>
        <taxon>Pseudomonadati</taxon>
        <taxon>Pseudomonadota</taxon>
        <taxon>Betaproteobacteria</taxon>
        <taxon>Burkholderiales</taxon>
        <taxon>Oxalobacteraceae</taxon>
        <taxon>Herminiimonas</taxon>
    </lineage>
</organism>
<reference evidence="6 7" key="1">
    <citation type="submission" date="2019-03" db="EMBL/GenBank/DDBJ databases">
        <title>Genomic Encyclopedia of Type Strains, Phase IV (KMG-IV): sequencing the most valuable type-strain genomes for metagenomic binning, comparative biology and taxonomic classification.</title>
        <authorList>
            <person name="Goeker M."/>
        </authorList>
    </citation>
    <scope>NUCLEOTIDE SEQUENCE [LARGE SCALE GENOMIC DNA]</scope>
    <source>
        <strain evidence="6 7">DSM 18555</strain>
    </source>
</reference>
<dbReference type="PANTHER" id="PTHR42913">
    <property type="entry name" value="APOPTOSIS-INDUCING FACTOR 1"/>
    <property type="match status" value="1"/>
</dbReference>
<dbReference type="Proteomes" id="UP000294737">
    <property type="component" value="Unassembled WGS sequence"/>
</dbReference>
<sequence length="380" mass="40517">MKRLVLVGGGHAHLSVLQALAQEKLTDVEVVLVTPSAHQNYSGMLPGWMAGHYSLAQCRIDLQALARAAGVTMVIDRIAGMDADRRCVGLPDGRHIEYDLLSLDVGSEIDVSWLEMAGDKLLPVKPLDAFFDAWPKVLAAANAQSGYRLVVVGGGAAGVELALAAHHALQLNASNAQVDLVASDSGLLPGHAPGVQRRMTLALARAGVQLHAQKAVGIEQGVMLSDATVLQADCVIAATGARAPSWLQPSRLLLDEHGYIAVNGQHQSLSHANVFAAGDICARQDLTMARSGVHAVHAGPVLAANLLATLKRLPLATYKPRKRSLYLLACGDQYAIASWGGFSAEGAWVWRWKDRIDRGFIARHSNSGRRRDTLVSKEAT</sequence>
<accession>A0A4R6FZN0</accession>
<protein>
    <submittedName>
        <fullName evidence="6">Pyridine nucleotide-disulfide oxidoreductase family protein</fullName>
    </submittedName>
</protein>
<keyword evidence="3" id="KW-0274">FAD</keyword>